<accession>A0A5E8HC15</accession>
<gene>
    <name evidence="1" type="ORF">LEP1GSC202_3500</name>
</gene>
<proteinExistence type="predicted"/>
<evidence type="ECO:0008006" key="3">
    <source>
        <dbReference type="Google" id="ProtNLM"/>
    </source>
</evidence>
<dbReference type="STRING" id="1249483.LEP1GSC202_3500"/>
<comment type="caution">
    <text evidence="1">The sequence shown here is derived from an EMBL/GenBank/DDBJ whole genome shotgun (WGS) entry which is preliminary data.</text>
</comment>
<dbReference type="EMBL" id="AOGX02000024">
    <property type="protein sequence ID" value="EOQ88268.1"/>
    <property type="molecule type" value="Genomic_DNA"/>
</dbReference>
<dbReference type="Proteomes" id="UP000013996">
    <property type="component" value="Unassembled WGS sequence"/>
</dbReference>
<sequence length="314" mass="37131">MPTITNMHKSFVIRHFVKINMKTKITLLLLFISPIYAQVDPVNSQKLWIFSLSKIGSSIVPYEKEQFTDIFGPYKSDPRRNINSYEFAAQKKFEDSKFAFYFDFFELTKRDYSLKYIDFQNRSNIKETPTPIGNYFRSQIRLGFSYSIFNNVSISFGSRYFRSELTDGFLNQFYVNFGQKYLGPEISIQTKTKFLDNFFIATRISLFLLYGKSIHNYSFVSARTDQGYIDVNIEPYTRVQGNEFLLKFGYYFTNNLFFTIGFRSTLLRIRPDDLRVYSGDSRFDNQMNIEYGLRKENSYTDYMQSIILELGIEL</sequence>
<reference evidence="1 2" key="1">
    <citation type="submission" date="2013-04" db="EMBL/GenBank/DDBJ databases">
        <authorList>
            <person name="Harkins D.M."/>
            <person name="Durkin A.S."/>
            <person name="Brinkac L.M."/>
            <person name="Haft D.H."/>
            <person name="Selengut J.D."/>
            <person name="Sanka R."/>
            <person name="DePew J."/>
            <person name="Purushe J."/>
            <person name="Hartskeerl R.A."/>
            <person name="Ahmed A."/>
            <person name="van der Linden H."/>
            <person name="Goris M.G.A."/>
            <person name="Vinetz J.M."/>
            <person name="Sutton G.G."/>
            <person name="Nierman W.C."/>
            <person name="Fouts D.E."/>
        </authorList>
    </citation>
    <scope>NUCLEOTIDE SEQUENCE [LARGE SCALE GENOMIC DNA]</scope>
    <source>
        <strain evidence="1 2">Sao Paulo</strain>
    </source>
</reference>
<organism evidence="1 2">
    <name type="scientific">Leptospira yanagawae serovar Saopaulo str. Sao Paulo = ATCC 700523</name>
    <dbReference type="NCBI Taxonomy" id="1249483"/>
    <lineage>
        <taxon>Bacteria</taxon>
        <taxon>Pseudomonadati</taxon>
        <taxon>Spirochaetota</taxon>
        <taxon>Spirochaetia</taxon>
        <taxon>Leptospirales</taxon>
        <taxon>Leptospiraceae</taxon>
        <taxon>Leptospira</taxon>
    </lineage>
</organism>
<name>A0A5E8HC15_9LEPT</name>
<evidence type="ECO:0000313" key="2">
    <source>
        <dbReference type="Proteomes" id="UP000013996"/>
    </source>
</evidence>
<protein>
    <recommendedName>
        <fullName evidence="3">Outer membrane protein, TIGR04327 family</fullName>
    </recommendedName>
</protein>
<dbReference type="AlphaFoldDB" id="A0A5E8HC15"/>
<evidence type="ECO:0000313" key="1">
    <source>
        <dbReference type="EMBL" id="EOQ88268.1"/>
    </source>
</evidence>